<feature type="signal peptide" evidence="1">
    <location>
        <begin position="1"/>
        <end position="20"/>
    </location>
</feature>
<keyword evidence="1" id="KW-0732">Signal</keyword>
<dbReference type="Proteomes" id="UP000297245">
    <property type="component" value="Unassembled WGS sequence"/>
</dbReference>
<gene>
    <name evidence="2" type="ORF">K435DRAFT_448676</name>
</gene>
<evidence type="ECO:0008006" key="4">
    <source>
        <dbReference type="Google" id="ProtNLM"/>
    </source>
</evidence>
<reference evidence="2 3" key="1">
    <citation type="journal article" date="2019" name="Nat. Ecol. Evol.">
        <title>Megaphylogeny resolves global patterns of mushroom evolution.</title>
        <authorList>
            <person name="Varga T."/>
            <person name="Krizsan K."/>
            <person name="Foldi C."/>
            <person name="Dima B."/>
            <person name="Sanchez-Garcia M."/>
            <person name="Sanchez-Ramirez S."/>
            <person name="Szollosi G.J."/>
            <person name="Szarkandi J.G."/>
            <person name="Papp V."/>
            <person name="Albert L."/>
            <person name="Andreopoulos W."/>
            <person name="Angelini C."/>
            <person name="Antonin V."/>
            <person name="Barry K.W."/>
            <person name="Bougher N.L."/>
            <person name="Buchanan P."/>
            <person name="Buyck B."/>
            <person name="Bense V."/>
            <person name="Catcheside P."/>
            <person name="Chovatia M."/>
            <person name="Cooper J."/>
            <person name="Damon W."/>
            <person name="Desjardin D."/>
            <person name="Finy P."/>
            <person name="Geml J."/>
            <person name="Haridas S."/>
            <person name="Hughes K."/>
            <person name="Justo A."/>
            <person name="Karasinski D."/>
            <person name="Kautmanova I."/>
            <person name="Kiss B."/>
            <person name="Kocsube S."/>
            <person name="Kotiranta H."/>
            <person name="LaButti K.M."/>
            <person name="Lechner B.E."/>
            <person name="Liimatainen K."/>
            <person name="Lipzen A."/>
            <person name="Lukacs Z."/>
            <person name="Mihaltcheva S."/>
            <person name="Morgado L.N."/>
            <person name="Niskanen T."/>
            <person name="Noordeloos M.E."/>
            <person name="Ohm R.A."/>
            <person name="Ortiz-Santana B."/>
            <person name="Ovrebo C."/>
            <person name="Racz N."/>
            <person name="Riley R."/>
            <person name="Savchenko A."/>
            <person name="Shiryaev A."/>
            <person name="Soop K."/>
            <person name="Spirin V."/>
            <person name="Szebenyi C."/>
            <person name="Tomsovsky M."/>
            <person name="Tulloss R.E."/>
            <person name="Uehling J."/>
            <person name="Grigoriev I.V."/>
            <person name="Vagvolgyi C."/>
            <person name="Papp T."/>
            <person name="Martin F.M."/>
            <person name="Miettinen O."/>
            <person name="Hibbett D.S."/>
            <person name="Nagy L.G."/>
        </authorList>
    </citation>
    <scope>NUCLEOTIDE SEQUENCE [LARGE SCALE GENOMIC DNA]</scope>
    <source>
        <strain evidence="2 3">CBS 962.96</strain>
    </source>
</reference>
<proteinExistence type="predicted"/>
<keyword evidence="3" id="KW-1185">Reference proteome</keyword>
<evidence type="ECO:0000313" key="2">
    <source>
        <dbReference type="EMBL" id="THU82454.1"/>
    </source>
</evidence>
<name>A0A4S8L209_DENBC</name>
<dbReference type="EMBL" id="ML179730">
    <property type="protein sequence ID" value="THU82454.1"/>
    <property type="molecule type" value="Genomic_DNA"/>
</dbReference>
<accession>A0A4S8L209</accession>
<dbReference type="AlphaFoldDB" id="A0A4S8L209"/>
<evidence type="ECO:0000313" key="3">
    <source>
        <dbReference type="Proteomes" id="UP000297245"/>
    </source>
</evidence>
<organism evidence="2 3">
    <name type="scientific">Dendrothele bispora (strain CBS 962.96)</name>
    <dbReference type="NCBI Taxonomy" id="1314807"/>
    <lineage>
        <taxon>Eukaryota</taxon>
        <taxon>Fungi</taxon>
        <taxon>Dikarya</taxon>
        <taxon>Basidiomycota</taxon>
        <taxon>Agaricomycotina</taxon>
        <taxon>Agaricomycetes</taxon>
        <taxon>Agaricomycetidae</taxon>
        <taxon>Agaricales</taxon>
        <taxon>Agaricales incertae sedis</taxon>
        <taxon>Dendrothele</taxon>
    </lineage>
</organism>
<protein>
    <recommendedName>
        <fullName evidence="4">Secreted protein</fullName>
    </recommendedName>
</protein>
<evidence type="ECO:0000256" key="1">
    <source>
        <dbReference type="SAM" id="SignalP"/>
    </source>
</evidence>
<feature type="chain" id="PRO_5020805378" description="Secreted protein" evidence="1">
    <location>
        <begin position="21"/>
        <end position="102"/>
    </location>
</feature>
<sequence>MLFFLLLLVFSLSLRILVNNTVTTFFPVSSSTLSSMRSHPVPSLCVYHSFFFRSNHVAYIYQSFKNVFLFLFCIRSLTFFSWGHSKNSGSNIFFLLVERTCF</sequence>